<protein>
    <submittedName>
        <fullName evidence="2">Uncharacterized protein</fullName>
    </submittedName>
</protein>
<accession>A0A8J9TH10</accession>
<dbReference type="PANTHER" id="PTHR28026">
    <property type="entry name" value="DUF962 DOMAIN PROTEIN (AFU_ORTHOLOGUE AFUA_8G05310)"/>
    <property type="match status" value="1"/>
</dbReference>
<sequence length="265" mass="29537">MSGTTATASPESSAPLRYAPGVLTQWTIGMLVAHAVSAAMTVAVLTAAWNQPSRQAAMAFYGVYHRNPMNQLIHFFGVPAILWTGFVFGAHLPWSPALMVPRVAPPLLPDIPKHYVTYATVWCLFYTFYYIKIDPVGGLLYAPLLYGMYASAVRWMLTDQTNAKHEIDKPPPWTGTGKVLWWALLVHLLAWYVQIHPGHKMFEGAQPALLQSLGASFSSAPLFAFYEGVWFLGLRHTFREQVRDLVQQYTIELCQGGSTMRACTV</sequence>
<feature type="transmembrane region" description="Helical" evidence="1">
    <location>
        <begin position="138"/>
        <end position="157"/>
    </location>
</feature>
<keyword evidence="1" id="KW-0812">Transmembrane</keyword>
<reference evidence="2" key="1">
    <citation type="submission" date="2022-02" db="EMBL/GenBank/DDBJ databases">
        <authorList>
            <person name="Giguere J D."/>
        </authorList>
    </citation>
    <scope>NUCLEOTIDE SEQUENCE</scope>
    <source>
        <strain evidence="2">CCAP 1055/1</strain>
    </source>
</reference>
<dbReference type="GO" id="GO:0046521">
    <property type="term" value="P:sphingoid catabolic process"/>
    <property type="evidence" value="ECO:0007669"/>
    <property type="project" value="TreeGrafter"/>
</dbReference>
<evidence type="ECO:0000313" key="2">
    <source>
        <dbReference type="EMBL" id="CAG9294515.1"/>
    </source>
</evidence>
<dbReference type="GO" id="GO:0016020">
    <property type="term" value="C:membrane"/>
    <property type="evidence" value="ECO:0007669"/>
    <property type="project" value="GOC"/>
</dbReference>
<dbReference type="GO" id="GO:0005783">
    <property type="term" value="C:endoplasmic reticulum"/>
    <property type="evidence" value="ECO:0007669"/>
    <property type="project" value="TreeGrafter"/>
</dbReference>
<feature type="transmembrane region" description="Helical" evidence="1">
    <location>
        <begin position="179"/>
        <end position="195"/>
    </location>
</feature>
<feature type="transmembrane region" description="Helical" evidence="1">
    <location>
        <begin position="207"/>
        <end position="226"/>
    </location>
</feature>
<proteinExistence type="predicted"/>
<organism evidence="2">
    <name type="scientific">Phaeodactylum tricornutum</name>
    <name type="common">Diatom</name>
    <dbReference type="NCBI Taxonomy" id="2850"/>
    <lineage>
        <taxon>Eukaryota</taxon>
        <taxon>Sar</taxon>
        <taxon>Stramenopiles</taxon>
        <taxon>Ochrophyta</taxon>
        <taxon>Bacillariophyta</taxon>
        <taxon>Bacillariophyceae</taxon>
        <taxon>Bacillariophycidae</taxon>
        <taxon>Naviculales</taxon>
        <taxon>Phaeodactylaceae</taxon>
        <taxon>Phaeodactylum</taxon>
    </lineage>
</organism>
<feature type="transmembrane region" description="Helical" evidence="1">
    <location>
        <begin position="26"/>
        <end position="51"/>
    </location>
</feature>
<feature type="transmembrane region" description="Helical" evidence="1">
    <location>
        <begin position="72"/>
        <end position="94"/>
    </location>
</feature>
<dbReference type="InterPro" id="IPR009305">
    <property type="entry name" value="Mpo1-like"/>
</dbReference>
<keyword evidence="1" id="KW-0472">Membrane</keyword>
<name>A0A8J9TH10_PHATR</name>
<dbReference type="Pfam" id="PF06127">
    <property type="entry name" value="Mpo1-like"/>
    <property type="match status" value="2"/>
</dbReference>
<dbReference type="PANTHER" id="PTHR28026:SF9">
    <property type="entry name" value="2-HYDROXY-PALMITIC ACID DIOXYGENASE MPO1"/>
    <property type="match status" value="1"/>
</dbReference>
<gene>
    <name evidence="2" type="ORF">PTTT1_LOCUS54935</name>
</gene>
<dbReference type="Proteomes" id="UP000836788">
    <property type="component" value="Chromosome 9"/>
</dbReference>
<feature type="transmembrane region" description="Helical" evidence="1">
    <location>
        <begin position="114"/>
        <end position="131"/>
    </location>
</feature>
<keyword evidence="1" id="KW-1133">Transmembrane helix</keyword>
<evidence type="ECO:0000256" key="1">
    <source>
        <dbReference type="SAM" id="Phobius"/>
    </source>
</evidence>
<dbReference type="AlphaFoldDB" id="A0A8J9TH10"/>
<dbReference type="EMBL" id="OU594950">
    <property type="protein sequence ID" value="CAG9294515.1"/>
    <property type="molecule type" value="Genomic_DNA"/>
</dbReference>